<organism evidence="2 3">
    <name type="scientific">Cetraspora pellucida</name>
    <dbReference type="NCBI Taxonomy" id="1433469"/>
    <lineage>
        <taxon>Eukaryota</taxon>
        <taxon>Fungi</taxon>
        <taxon>Fungi incertae sedis</taxon>
        <taxon>Mucoromycota</taxon>
        <taxon>Glomeromycotina</taxon>
        <taxon>Glomeromycetes</taxon>
        <taxon>Diversisporales</taxon>
        <taxon>Gigasporaceae</taxon>
        <taxon>Cetraspora</taxon>
    </lineage>
</organism>
<keyword evidence="1" id="KW-0812">Transmembrane</keyword>
<keyword evidence="3" id="KW-1185">Reference proteome</keyword>
<dbReference type="EMBL" id="CAJVQA010011683">
    <property type="protein sequence ID" value="CAG8709872.1"/>
    <property type="molecule type" value="Genomic_DNA"/>
</dbReference>
<feature type="transmembrane region" description="Helical" evidence="1">
    <location>
        <begin position="31"/>
        <end position="50"/>
    </location>
</feature>
<protein>
    <submittedName>
        <fullName evidence="2">19495_t:CDS:1</fullName>
    </submittedName>
</protein>
<name>A0A9N9HWV9_9GLOM</name>
<evidence type="ECO:0000313" key="3">
    <source>
        <dbReference type="Proteomes" id="UP000789759"/>
    </source>
</evidence>
<accession>A0A9N9HWV9</accession>
<dbReference type="AlphaFoldDB" id="A0A9N9HWV9"/>
<evidence type="ECO:0000313" key="2">
    <source>
        <dbReference type="EMBL" id="CAG8709872.1"/>
    </source>
</evidence>
<gene>
    <name evidence="2" type="ORF">CPELLU_LOCUS12271</name>
</gene>
<proteinExistence type="predicted"/>
<evidence type="ECO:0000256" key="1">
    <source>
        <dbReference type="SAM" id="Phobius"/>
    </source>
</evidence>
<keyword evidence="1" id="KW-0472">Membrane</keyword>
<sequence length="71" mass="7910">MQSFFAPLAWFIYSTIPPVCAFFGWQALPFALLASFVAIIFCIVQLWKVIASCSINSSSEEMSEYSDCPST</sequence>
<dbReference type="Proteomes" id="UP000789759">
    <property type="component" value="Unassembled WGS sequence"/>
</dbReference>
<keyword evidence="1" id="KW-1133">Transmembrane helix</keyword>
<reference evidence="2" key="1">
    <citation type="submission" date="2021-06" db="EMBL/GenBank/DDBJ databases">
        <authorList>
            <person name="Kallberg Y."/>
            <person name="Tangrot J."/>
            <person name="Rosling A."/>
        </authorList>
    </citation>
    <scope>NUCLEOTIDE SEQUENCE</scope>
    <source>
        <strain evidence="2">FL966</strain>
    </source>
</reference>
<feature type="non-terminal residue" evidence="2">
    <location>
        <position position="71"/>
    </location>
</feature>
<comment type="caution">
    <text evidence="2">The sequence shown here is derived from an EMBL/GenBank/DDBJ whole genome shotgun (WGS) entry which is preliminary data.</text>
</comment>